<dbReference type="OrthoDB" id="66620at2759"/>
<keyword evidence="1" id="KW-1133">Transmembrane helix</keyword>
<name>A0A3P6RB55_CYLGO</name>
<keyword evidence="1" id="KW-0472">Membrane</keyword>
<evidence type="ECO:0000313" key="2">
    <source>
        <dbReference type="EMBL" id="VDK52290.1"/>
    </source>
</evidence>
<dbReference type="AlphaFoldDB" id="A0A3P6RB55"/>
<evidence type="ECO:0000313" key="3">
    <source>
        <dbReference type="Proteomes" id="UP000271889"/>
    </source>
</evidence>
<sequence length="71" mass="8227">MPSGDETPLSSSTYDLLNGSIFIFQRRDEVLSMFSFKADRFVLDQLLMVAFIIGFYTIGYFGLLIRVYRSR</sequence>
<proteinExistence type="predicted"/>
<keyword evidence="1" id="KW-0812">Transmembrane</keyword>
<feature type="transmembrane region" description="Helical" evidence="1">
    <location>
        <begin position="46"/>
        <end position="68"/>
    </location>
</feature>
<protein>
    <submittedName>
        <fullName evidence="2">Uncharacterized protein</fullName>
    </submittedName>
</protein>
<gene>
    <name evidence="2" type="ORF">CGOC_LOCUS2313</name>
</gene>
<reference evidence="2 3" key="1">
    <citation type="submission" date="2018-11" db="EMBL/GenBank/DDBJ databases">
        <authorList>
            <consortium name="Pathogen Informatics"/>
        </authorList>
    </citation>
    <scope>NUCLEOTIDE SEQUENCE [LARGE SCALE GENOMIC DNA]</scope>
</reference>
<dbReference type="Proteomes" id="UP000271889">
    <property type="component" value="Unassembled WGS sequence"/>
</dbReference>
<dbReference type="EMBL" id="UYRV01005102">
    <property type="protein sequence ID" value="VDK52290.1"/>
    <property type="molecule type" value="Genomic_DNA"/>
</dbReference>
<evidence type="ECO:0000256" key="1">
    <source>
        <dbReference type="SAM" id="Phobius"/>
    </source>
</evidence>
<keyword evidence="3" id="KW-1185">Reference proteome</keyword>
<accession>A0A3P6RB55</accession>
<organism evidence="2 3">
    <name type="scientific">Cylicostephanus goldi</name>
    <name type="common">Nematode worm</name>
    <dbReference type="NCBI Taxonomy" id="71465"/>
    <lineage>
        <taxon>Eukaryota</taxon>
        <taxon>Metazoa</taxon>
        <taxon>Ecdysozoa</taxon>
        <taxon>Nematoda</taxon>
        <taxon>Chromadorea</taxon>
        <taxon>Rhabditida</taxon>
        <taxon>Rhabditina</taxon>
        <taxon>Rhabditomorpha</taxon>
        <taxon>Strongyloidea</taxon>
        <taxon>Strongylidae</taxon>
        <taxon>Cylicostephanus</taxon>
    </lineage>
</organism>